<evidence type="ECO:0000259" key="2">
    <source>
        <dbReference type="PROSITE" id="PS50943"/>
    </source>
</evidence>
<dbReference type="CDD" id="cd02209">
    <property type="entry name" value="cupin_XRE_C"/>
    <property type="match status" value="1"/>
</dbReference>
<dbReference type="InterPro" id="IPR001387">
    <property type="entry name" value="Cro/C1-type_HTH"/>
</dbReference>
<dbReference type="KEGG" id="dbr:Deba_3050"/>
<dbReference type="GO" id="GO:0003700">
    <property type="term" value="F:DNA-binding transcription factor activity"/>
    <property type="evidence" value="ECO:0007669"/>
    <property type="project" value="TreeGrafter"/>
</dbReference>
<sequence>MSAKKLGERIADYRQKQGLSLEQMAQRTGLDQQFLSAVEAHDLYPSLGPLIKIARTLGVRLGTFLDDQTSQDPLIVRLGQRQRQITTHRGEQGPESTVFYSLGLGKVDRHMEPFFVELLPGDEDAQKRSSHEGEEFIVVVEGQVELIYGAERFVLEPGDSMYYNSVVPHHVAAAGGQKAAIYAVLYLPE</sequence>
<dbReference type="STRING" id="644282.Deba_3050"/>
<dbReference type="AlphaFoldDB" id="E1QLG8"/>
<dbReference type="InterPro" id="IPR014710">
    <property type="entry name" value="RmlC-like_jellyroll"/>
</dbReference>
<dbReference type="EMBL" id="CP002085">
    <property type="protein sequence ID" value="ADK86403.1"/>
    <property type="molecule type" value="Genomic_DNA"/>
</dbReference>
<evidence type="ECO:0000256" key="1">
    <source>
        <dbReference type="ARBA" id="ARBA00023125"/>
    </source>
</evidence>
<dbReference type="HOGENOM" id="CLU_085376_3_2_7"/>
<feature type="domain" description="HTH cro/C1-type" evidence="2">
    <location>
        <begin position="10"/>
        <end position="64"/>
    </location>
</feature>
<dbReference type="GO" id="GO:0005829">
    <property type="term" value="C:cytosol"/>
    <property type="evidence" value="ECO:0007669"/>
    <property type="project" value="TreeGrafter"/>
</dbReference>
<dbReference type="OrthoDB" id="5343295at2"/>
<dbReference type="Pfam" id="PF01381">
    <property type="entry name" value="HTH_3"/>
    <property type="match status" value="1"/>
</dbReference>
<dbReference type="Proteomes" id="UP000009047">
    <property type="component" value="Chromosome"/>
</dbReference>
<dbReference type="Pfam" id="PF07883">
    <property type="entry name" value="Cupin_2"/>
    <property type="match status" value="1"/>
</dbReference>
<gene>
    <name evidence="3" type="ordered locus">Deba_3050</name>
</gene>
<name>E1QLG8_DESB2</name>
<dbReference type="GO" id="GO:0003677">
    <property type="term" value="F:DNA binding"/>
    <property type="evidence" value="ECO:0007669"/>
    <property type="project" value="UniProtKB-KW"/>
</dbReference>
<evidence type="ECO:0000313" key="4">
    <source>
        <dbReference type="Proteomes" id="UP000009047"/>
    </source>
</evidence>
<keyword evidence="1" id="KW-0238">DNA-binding</keyword>
<dbReference type="InterPro" id="IPR013096">
    <property type="entry name" value="Cupin_2"/>
</dbReference>
<dbReference type="Gene3D" id="1.10.260.40">
    <property type="entry name" value="lambda repressor-like DNA-binding domains"/>
    <property type="match status" value="1"/>
</dbReference>
<dbReference type="InterPro" id="IPR050807">
    <property type="entry name" value="TransReg_Diox_bact_type"/>
</dbReference>
<dbReference type="eggNOG" id="COG1917">
    <property type="taxonomic scope" value="Bacteria"/>
</dbReference>
<dbReference type="PANTHER" id="PTHR46797:SF19">
    <property type="entry name" value="BLL2473 PROTEIN"/>
    <property type="match status" value="1"/>
</dbReference>
<protein>
    <submittedName>
        <fullName evidence="3">Transcriptional regulator, XRE family</fullName>
    </submittedName>
</protein>
<dbReference type="Gene3D" id="2.60.120.10">
    <property type="entry name" value="Jelly Rolls"/>
    <property type="match status" value="1"/>
</dbReference>
<dbReference type="SUPFAM" id="SSF51182">
    <property type="entry name" value="RmlC-like cupins"/>
    <property type="match status" value="1"/>
</dbReference>
<dbReference type="SMART" id="SM00530">
    <property type="entry name" value="HTH_XRE"/>
    <property type="match status" value="1"/>
</dbReference>
<organism evidence="3 4">
    <name type="scientific">Desulfarculus baarsii (strain ATCC 33931 / DSM 2075 / LMG 7858 / VKM B-1802 / 2st14)</name>
    <dbReference type="NCBI Taxonomy" id="644282"/>
    <lineage>
        <taxon>Bacteria</taxon>
        <taxon>Pseudomonadati</taxon>
        <taxon>Thermodesulfobacteriota</taxon>
        <taxon>Desulfarculia</taxon>
        <taxon>Desulfarculales</taxon>
        <taxon>Desulfarculaceae</taxon>
        <taxon>Desulfarculus</taxon>
    </lineage>
</organism>
<dbReference type="RefSeq" id="WP_013259840.1">
    <property type="nucleotide sequence ID" value="NC_014365.1"/>
</dbReference>
<dbReference type="InterPro" id="IPR011051">
    <property type="entry name" value="RmlC_Cupin_sf"/>
</dbReference>
<dbReference type="PROSITE" id="PS50943">
    <property type="entry name" value="HTH_CROC1"/>
    <property type="match status" value="1"/>
</dbReference>
<dbReference type="CDD" id="cd00093">
    <property type="entry name" value="HTH_XRE"/>
    <property type="match status" value="1"/>
</dbReference>
<evidence type="ECO:0000313" key="3">
    <source>
        <dbReference type="EMBL" id="ADK86403.1"/>
    </source>
</evidence>
<proteinExistence type="predicted"/>
<keyword evidence="4" id="KW-1185">Reference proteome</keyword>
<reference evidence="3 4" key="1">
    <citation type="journal article" date="2010" name="Stand. Genomic Sci.">
        <title>Complete genome sequence of Desulfarculus baarsii type strain (2st14).</title>
        <authorList>
            <person name="Sun H."/>
            <person name="Spring S."/>
            <person name="Lapidus A."/>
            <person name="Davenport K."/>
            <person name="Del Rio T.G."/>
            <person name="Tice H."/>
            <person name="Nolan M."/>
            <person name="Copeland A."/>
            <person name="Cheng J.F."/>
            <person name="Lucas S."/>
            <person name="Tapia R."/>
            <person name="Goodwin L."/>
            <person name="Pitluck S."/>
            <person name="Ivanova N."/>
            <person name="Pagani I."/>
            <person name="Mavromatis K."/>
            <person name="Ovchinnikova G."/>
            <person name="Pati A."/>
            <person name="Chen A."/>
            <person name="Palaniappan K."/>
            <person name="Hauser L."/>
            <person name="Chang Y.J."/>
            <person name="Jeffries C.D."/>
            <person name="Detter J.C."/>
            <person name="Han C."/>
            <person name="Rohde M."/>
            <person name="Brambilla E."/>
            <person name="Goker M."/>
            <person name="Woyke T."/>
            <person name="Bristow J."/>
            <person name="Eisen J.A."/>
            <person name="Markowitz V."/>
            <person name="Hugenholtz P."/>
            <person name="Kyrpides N.C."/>
            <person name="Klenk H.P."/>
            <person name="Land M."/>
        </authorList>
    </citation>
    <scope>NUCLEOTIDE SEQUENCE [LARGE SCALE GENOMIC DNA]</scope>
    <source>
        <strain evidence="4">ATCC 33931 / DSM 2075 / LMG 7858 / VKM B-1802 / 2st14</strain>
    </source>
</reference>
<dbReference type="SUPFAM" id="SSF47413">
    <property type="entry name" value="lambda repressor-like DNA-binding domains"/>
    <property type="match status" value="1"/>
</dbReference>
<dbReference type="InterPro" id="IPR010982">
    <property type="entry name" value="Lambda_DNA-bd_dom_sf"/>
</dbReference>
<accession>E1QLG8</accession>
<dbReference type="PANTHER" id="PTHR46797">
    <property type="entry name" value="HTH-TYPE TRANSCRIPTIONAL REGULATOR"/>
    <property type="match status" value="1"/>
</dbReference>